<protein>
    <submittedName>
        <fullName evidence="7">Permease</fullName>
    </submittedName>
</protein>
<reference evidence="7 8" key="1">
    <citation type="submission" date="2015-08" db="EMBL/GenBank/DDBJ databases">
        <title>Draft Genome Sequences of 11 Lactococcus lactis subspecies cremoris strains.</title>
        <authorList>
            <person name="Wels M."/>
            <person name="Backus L."/>
            <person name="Boekhorst J."/>
            <person name="Dijkstra A."/>
            <person name="Beerthuizen M."/>
            <person name="Siezen R."/>
            <person name="Bachmann H."/>
            <person name="Van Hijum S."/>
        </authorList>
    </citation>
    <scope>NUCLEOTIDE SEQUENCE [LARGE SCALE GENOMIC DNA]</scope>
    <source>
        <strain evidence="7 8">KW10</strain>
    </source>
</reference>
<dbReference type="EMBL" id="LIYF01000023">
    <property type="protein sequence ID" value="KZK06024.1"/>
    <property type="molecule type" value="Genomic_DNA"/>
</dbReference>
<organism evidence="7 8">
    <name type="scientific">Lactococcus lactis subsp. cremoris</name>
    <name type="common">Streptococcus cremoris</name>
    <dbReference type="NCBI Taxonomy" id="1359"/>
    <lineage>
        <taxon>Bacteria</taxon>
        <taxon>Bacillati</taxon>
        <taxon>Bacillota</taxon>
        <taxon>Bacilli</taxon>
        <taxon>Lactobacillales</taxon>
        <taxon>Streptococcaceae</taxon>
        <taxon>Lactococcus</taxon>
    </lineage>
</organism>
<evidence type="ECO:0000256" key="1">
    <source>
        <dbReference type="ARBA" id="ARBA00004651"/>
    </source>
</evidence>
<feature type="transmembrane region" description="Helical" evidence="6">
    <location>
        <begin position="40"/>
        <end position="58"/>
    </location>
</feature>
<evidence type="ECO:0000313" key="7">
    <source>
        <dbReference type="EMBL" id="KZK06024.1"/>
    </source>
</evidence>
<dbReference type="RefSeq" id="WP_063281949.1">
    <property type="nucleotide sequence ID" value="NZ_LIYF01000023.1"/>
</dbReference>
<keyword evidence="3 6" id="KW-0812">Transmembrane</keyword>
<evidence type="ECO:0000256" key="6">
    <source>
        <dbReference type="SAM" id="Phobius"/>
    </source>
</evidence>
<gene>
    <name evidence="7" type="ORF">AB996_1589</name>
</gene>
<feature type="transmembrane region" description="Helical" evidence="6">
    <location>
        <begin position="385"/>
        <end position="403"/>
    </location>
</feature>
<dbReference type="Gene3D" id="1.20.1250.20">
    <property type="entry name" value="MFS general substrate transporter like domains"/>
    <property type="match status" value="1"/>
</dbReference>
<evidence type="ECO:0000313" key="8">
    <source>
        <dbReference type="Proteomes" id="UP000076519"/>
    </source>
</evidence>
<dbReference type="PATRIC" id="fig|1359.32.peg.1036"/>
<feature type="transmembrane region" description="Helical" evidence="6">
    <location>
        <begin position="101"/>
        <end position="125"/>
    </location>
</feature>
<dbReference type="PANTHER" id="PTHR23513">
    <property type="entry name" value="INTEGRAL MEMBRANE EFFLUX PROTEIN-RELATED"/>
    <property type="match status" value="1"/>
</dbReference>
<feature type="transmembrane region" description="Helical" evidence="6">
    <location>
        <begin position="225"/>
        <end position="247"/>
    </location>
</feature>
<name>A0A161W194_LACLC</name>
<dbReference type="AlphaFoldDB" id="A0A161W194"/>
<evidence type="ECO:0000256" key="3">
    <source>
        <dbReference type="ARBA" id="ARBA00022692"/>
    </source>
</evidence>
<feature type="transmembrane region" description="Helical" evidence="6">
    <location>
        <begin position="290"/>
        <end position="310"/>
    </location>
</feature>
<keyword evidence="4 6" id="KW-1133">Transmembrane helix</keyword>
<feature type="transmembrane region" description="Helical" evidence="6">
    <location>
        <begin position="259"/>
        <end position="278"/>
    </location>
</feature>
<dbReference type="SUPFAM" id="SSF103473">
    <property type="entry name" value="MFS general substrate transporter"/>
    <property type="match status" value="1"/>
</dbReference>
<comment type="caution">
    <text evidence="7">The sequence shown here is derived from an EMBL/GenBank/DDBJ whole genome shotgun (WGS) entry which is preliminary data.</text>
</comment>
<dbReference type="GO" id="GO:0005886">
    <property type="term" value="C:plasma membrane"/>
    <property type="evidence" value="ECO:0007669"/>
    <property type="project" value="UniProtKB-SubCell"/>
</dbReference>
<evidence type="ECO:0000256" key="2">
    <source>
        <dbReference type="ARBA" id="ARBA00022475"/>
    </source>
</evidence>
<dbReference type="PANTHER" id="PTHR23513:SF6">
    <property type="entry name" value="MAJOR FACILITATOR SUPERFAMILY ASSOCIATED DOMAIN-CONTAINING PROTEIN"/>
    <property type="match status" value="1"/>
</dbReference>
<proteinExistence type="predicted"/>
<sequence length="413" mass="46703">MKIKNKNILWALSACFFGSFEGQFLSFGIGLIILLKSRSALIFGISQFLGPVVCFIFTKQMKNILEKYKVSSILKLSLFSTTIISLLIGFSLWIISNQNFLFLMVILLLTLNAIFNQMFSVSYNISCKFLVSSEAEVKRLKSLEEVVGAIALIISPLLAATLFTILNSTVYIILSAAIDFITLFMVSRLVFFNKEYEPDTEINDSGSLLNTTKNNDFIVRRQTSLFIIVPTIISIGFSSINVGLPFIQIDKLSLSAFQYAFTKVLWAVGMLISGVFLIKNLKKESKLADFAKSILIMGAIVMLFSVSLLMKFFPPFLSISLFNLFFAIIIVRYRVILSVNTLNNFSESALNNILTKQKNYDQLFRAVSVMLFGYLYDRVPFTDVFLLTAVLMIIAGLFYMKILDLRHDSYKVY</sequence>
<feature type="transmembrane region" description="Helical" evidence="6">
    <location>
        <begin position="7"/>
        <end position="34"/>
    </location>
</feature>
<feature type="transmembrane region" description="Helical" evidence="6">
    <location>
        <begin position="171"/>
        <end position="191"/>
    </location>
</feature>
<comment type="subcellular location">
    <subcellularLocation>
        <location evidence="1">Cell membrane</location>
        <topology evidence="1">Multi-pass membrane protein</topology>
    </subcellularLocation>
</comment>
<feature type="transmembrane region" description="Helical" evidence="6">
    <location>
        <begin position="70"/>
        <end position="95"/>
    </location>
</feature>
<feature type="transmembrane region" description="Helical" evidence="6">
    <location>
        <begin position="316"/>
        <end position="335"/>
    </location>
</feature>
<evidence type="ECO:0000256" key="4">
    <source>
        <dbReference type="ARBA" id="ARBA00022989"/>
    </source>
</evidence>
<keyword evidence="5 6" id="KW-0472">Membrane</keyword>
<accession>A0A161W194</accession>
<feature type="transmembrane region" description="Helical" evidence="6">
    <location>
        <begin position="146"/>
        <end position="165"/>
    </location>
</feature>
<dbReference type="Proteomes" id="UP000076519">
    <property type="component" value="Unassembled WGS sequence"/>
</dbReference>
<evidence type="ECO:0000256" key="5">
    <source>
        <dbReference type="ARBA" id="ARBA00023136"/>
    </source>
</evidence>
<keyword evidence="2" id="KW-1003">Cell membrane</keyword>
<dbReference type="InterPro" id="IPR036259">
    <property type="entry name" value="MFS_trans_sf"/>
</dbReference>